<reference evidence="2" key="1">
    <citation type="submission" date="2021-01" db="EMBL/GenBank/DDBJ databases">
        <authorList>
            <person name="Corre E."/>
            <person name="Pelletier E."/>
            <person name="Niang G."/>
            <person name="Scheremetjew M."/>
            <person name="Finn R."/>
            <person name="Kale V."/>
            <person name="Holt S."/>
            <person name="Cochrane G."/>
            <person name="Meng A."/>
            <person name="Brown T."/>
            <person name="Cohen L."/>
        </authorList>
    </citation>
    <scope>NUCLEOTIDE SEQUENCE</scope>
    <source>
        <strain evidence="2">MM31A-1</strain>
    </source>
</reference>
<evidence type="ECO:0000313" key="2">
    <source>
        <dbReference type="EMBL" id="CAE0477731.1"/>
    </source>
</evidence>
<gene>
    <name evidence="2" type="ORF">CDEB00056_LOCUS22584</name>
</gene>
<feature type="compositionally biased region" description="Polar residues" evidence="1">
    <location>
        <begin position="258"/>
        <end position="268"/>
    </location>
</feature>
<dbReference type="EMBL" id="HBIO01029426">
    <property type="protein sequence ID" value="CAE0477731.1"/>
    <property type="molecule type" value="Transcribed_RNA"/>
</dbReference>
<dbReference type="AlphaFoldDB" id="A0A7S3QI18"/>
<feature type="region of interest" description="Disordered" evidence="1">
    <location>
        <begin position="258"/>
        <end position="281"/>
    </location>
</feature>
<name>A0A7S3QI18_9STRA</name>
<evidence type="ECO:0000256" key="1">
    <source>
        <dbReference type="SAM" id="MobiDB-lite"/>
    </source>
</evidence>
<accession>A0A7S3QI18</accession>
<proteinExistence type="predicted"/>
<organism evidence="2">
    <name type="scientific">Chaetoceros debilis</name>
    <dbReference type="NCBI Taxonomy" id="122233"/>
    <lineage>
        <taxon>Eukaryota</taxon>
        <taxon>Sar</taxon>
        <taxon>Stramenopiles</taxon>
        <taxon>Ochrophyta</taxon>
        <taxon>Bacillariophyta</taxon>
        <taxon>Coscinodiscophyceae</taxon>
        <taxon>Chaetocerotophycidae</taxon>
        <taxon>Chaetocerotales</taxon>
        <taxon>Chaetocerotaceae</taxon>
        <taxon>Chaetoceros</taxon>
    </lineage>
</organism>
<protein>
    <submittedName>
        <fullName evidence="2">Uncharacterized protein</fullName>
    </submittedName>
</protein>
<sequence>MMQTPVNVNVNVNVISSQDARGRISVAVPQVVIMALDPTTMIHNPYSISAKPIAAPHNNSHNGAYPSNRHGQIEQPNIFNLQGTNTNLPSYQSSHAAMMEDPRNSSATGTIGTDIGMFNHNSSQGRDYSQAFATNDDGNSVQPGTSAVHMDSARLKQESRYELTNAVDSDRLFQRQDEKIESLKLFLRTAADNEQHVQDPKRMAQSNLSGLMGYNNFTDKRAGICSNDTSQRQIKMKSAEATDSIQASFTTNENLNSRHATNGVQSASDGIPEGVENFAGV</sequence>